<accession>A0A8S1NXE6</accession>
<evidence type="ECO:0000313" key="3">
    <source>
        <dbReference type="Proteomes" id="UP000692954"/>
    </source>
</evidence>
<reference evidence="2" key="1">
    <citation type="submission" date="2021-01" db="EMBL/GenBank/DDBJ databases">
        <authorList>
            <consortium name="Genoscope - CEA"/>
            <person name="William W."/>
        </authorList>
    </citation>
    <scope>NUCLEOTIDE SEQUENCE</scope>
</reference>
<sequence length="295" mass="35057">MKHGNQKKMNLVNENKKHNQDNQKNILIDVEEFMIELDFLDQKQERQAKQQKGSINKIYNKIENVVQEKNKHKNLVFDSDRQGNRQKLHNPQSSDKDQNKQYEEEMIQEEQKQEKEKQYKTDYMIENRKKDCQDLSNIQKTSKVLIIQDDLEENKTEKLNLVFQTQKNGNECYKQVLNEQKLTSNNKMEQIKEAKQQNFAEEQSGQNLTCQFQSKQNQLMKIKQKNPQKFVIQSNGNSKKHKKLATMIVDAYMQTDDTSDIHGQEILNLIISEQNMVYQLNQLHDKILRLLNNQI</sequence>
<feature type="region of interest" description="Disordered" evidence="1">
    <location>
        <begin position="75"/>
        <end position="118"/>
    </location>
</feature>
<organism evidence="2 3">
    <name type="scientific">Paramecium sonneborni</name>
    <dbReference type="NCBI Taxonomy" id="65129"/>
    <lineage>
        <taxon>Eukaryota</taxon>
        <taxon>Sar</taxon>
        <taxon>Alveolata</taxon>
        <taxon>Ciliophora</taxon>
        <taxon>Intramacronucleata</taxon>
        <taxon>Oligohymenophorea</taxon>
        <taxon>Peniculida</taxon>
        <taxon>Parameciidae</taxon>
        <taxon>Paramecium</taxon>
    </lineage>
</organism>
<protein>
    <submittedName>
        <fullName evidence="2">Uncharacterized protein</fullName>
    </submittedName>
</protein>
<dbReference type="EMBL" id="CAJJDN010000062">
    <property type="protein sequence ID" value="CAD8094235.1"/>
    <property type="molecule type" value="Genomic_DNA"/>
</dbReference>
<keyword evidence="3" id="KW-1185">Reference proteome</keyword>
<evidence type="ECO:0000256" key="1">
    <source>
        <dbReference type="SAM" id="MobiDB-lite"/>
    </source>
</evidence>
<proteinExistence type="predicted"/>
<evidence type="ECO:0000313" key="2">
    <source>
        <dbReference type="EMBL" id="CAD8094235.1"/>
    </source>
</evidence>
<dbReference type="Proteomes" id="UP000692954">
    <property type="component" value="Unassembled WGS sequence"/>
</dbReference>
<dbReference type="AlphaFoldDB" id="A0A8S1NXE6"/>
<feature type="region of interest" description="Disordered" evidence="1">
    <location>
        <begin position="1"/>
        <end position="23"/>
    </location>
</feature>
<feature type="compositionally biased region" description="Basic and acidic residues" evidence="1">
    <location>
        <begin position="94"/>
        <end position="118"/>
    </location>
</feature>
<name>A0A8S1NXE6_9CILI</name>
<gene>
    <name evidence="2" type="ORF">PSON_ATCC_30995.1.T0620082</name>
</gene>
<dbReference type="OrthoDB" id="310187at2759"/>
<comment type="caution">
    <text evidence="2">The sequence shown here is derived from an EMBL/GenBank/DDBJ whole genome shotgun (WGS) entry which is preliminary data.</text>
</comment>